<proteinExistence type="inferred from homology"/>
<evidence type="ECO:0000313" key="10">
    <source>
        <dbReference type="EMBL" id="EFJ17579.1"/>
    </source>
</evidence>
<dbReference type="Pfam" id="PF00875">
    <property type="entry name" value="DNA_photolyase"/>
    <property type="match status" value="1"/>
</dbReference>
<comment type="cofactor">
    <cofactor evidence="1">
        <name>(6R)-5,10-methylene-5,6,7,8-tetrahydrofolate</name>
        <dbReference type="ChEBI" id="CHEBI:15636"/>
    </cofactor>
</comment>
<evidence type="ECO:0000256" key="2">
    <source>
        <dbReference type="ARBA" id="ARBA00005862"/>
    </source>
</evidence>
<dbReference type="GO" id="GO:0006139">
    <property type="term" value="P:nucleobase-containing compound metabolic process"/>
    <property type="evidence" value="ECO:0007669"/>
    <property type="project" value="UniProtKB-ARBA"/>
</dbReference>
<dbReference type="Gramene" id="EFJ17579">
    <property type="protein sequence ID" value="EFJ17579"/>
    <property type="gene ID" value="SELMODRAFT_114313"/>
</dbReference>
<evidence type="ECO:0000256" key="7">
    <source>
        <dbReference type="PIRSR" id="PIRSR602081-2"/>
    </source>
</evidence>
<dbReference type="FunFam" id="1.10.579.10:FF:000003">
    <property type="entry name" value="Deoxyribodipyrimidine photo-lyase"/>
    <property type="match status" value="1"/>
</dbReference>
<evidence type="ECO:0000256" key="5">
    <source>
        <dbReference type="ARBA" id="ARBA00022991"/>
    </source>
</evidence>
<protein>
    <submittedName>
        <fullName evidence="10">Uncharacterized protein CRY3-2</fullName>
    </submittedName>
</protein>
<evidence type="ECO:0000313" key="11">
    <source>
        <dbReference type="Proteomes" id="UP000001514"/>
    </source>
</evidence>
<dbReference type="NCBIfam" id="TIGR02766">
    <property type="entry name" value="crypt_chrom_pln"/>
    <property type="match status" value="1"/>
</dbReference>
<keyword evidence="3 6" id="KW-0285">Flavoprotein</keyword>
<dbReference type="Gene3D" id="1.10.579.10">
    <property type="entry name" value="DNA Cyclobutane Dipyrimidine Photolyase, subunit A, domain 3"/>
    <property type="match status" value="1"/>
</dbReference>
<dbReference type="Proteomes" id="UP000001514">
    <property type="component" value="Unassembled WGS sequence"/>
</dbReference>
<evidence type="ECO:0000256" key="6">
    <source>
        <dbReference type="PIRSR" id="PIRSR602081-1"/>
    </source>
</evidence>
<feature type="domain" description="Photolyase/cryptochrome alpha/beta" evidence="9">
    <location>
        <begin position="6"/>
        <end position="137"/>
    </location>
</feature>
<dbReference type="InterPro" id="IPR014729">
    <property type="entry name" value="Rossmann-like_a/b/a_fold"/>
</dbReference>
<accession>D8SD85</accession>
<dbReference type="PROSITE" id="PS00394">
    <property type="entry name" value="DNA_PHOTOLYASES_1_1"/>
    <property type="match status" value="1"/>
</dbReference>
<dbReference type="InterPro" id="IPR036134">
    <property type="entry name" value="Crypto/Photolyase_FAD-like_sf"/>
</dbReference>
<dbReference type="KEGG" id="smo:SELMODRAFT_114313"/>
<dbReference type="GO" id="GO:0003677">
    <property type="term" value="F:DNA binding"/>
    <property type="evidence" value="ECO:0000318"/>
    <property type="project" value="GO_Central"/>
</dbReference>
<name>D8SD85_SELML</name>
<feature type="binding site" evidence="6">
    <location>
        <position position="243"/>
    </location>
    <ligand>
        <name>FAD</name>
        <dbReference type="ChEBI" id="CHEBI:57692"/>
    </ligand>
</feature>
<keyword evidence="11" id="KW-1185">Reference proteome</keyword>
<dbReference type="GO" id="GO:0003904">
    <property type="term" value="F:deoxyribodipyrimidine photo-lyase activity"/>
    <property type="evidence" value="ECO:0000318"/>
    <property type="project" value="GO_Central"/>
</dbReference>
<keyword evidence="5" id="KW-0157">Chromophore</keyword>
<dbReference type="GO" id="GO:0006950">
    <property type="term" value="P:response to stress"/>
    <property type="evidence" value="ECO:0007669"/>
    <property type="project" value="UniProtKB-ARBA"/>
</dbReference>
<feature type="compositionally biased region" description="Basic and acidic residues" evidence="8">
    <location>
        <begin position="495"/>
        <end position="507"/>
    </location>
</feature>
<comment type="cofactor">
    <cofactor evidence="6">
        <name>FAD</name>
        <dbReference type="ChEBI" id="CHEBI:57692"/>
    </cofactor>
    <text evidence="6">Binds 1 FAD per subunit.</text>
</comment>
<dbReference type="SUPFAM" id="SSF48173">
    <property type="entry name" value="Cryptochrome/photolyase FAD-binding domain"/>
    <property type="match status" value="1"/>
</dbReference>
<dbReference type="PANTHER" id="PTHR11455">
    <property type="entry name" value="CRYPTOCHROME"/>
    <property type="match status" value="1"/>
</dbReference>
<dbReference type="GO" id="GO:0071949">
    <property type="term" value="F:FAD binding"/>
    <property type="evidence" value="ECO:0000318"/>
    <property type="project" value="GO_Central"/>
</dbReference>
<dbReference type="AlphaFoldDB" id="D8SD85"/>
<gene>
    <name evidence="10" type="primary">CRY3-2</name>
    <name evidence="10" type="ORF">SELMODRAFT_114313</name>
</gene>
<dbReference type="GO" id="GO:0005737">
    <property type="term" value="C:cytoplasm"/>
    <property type="evidence" value="ECO:0000318"/>
    <property type="project" value="GO_Central"/>
</dbReference>
<dbReference type="eggNOG" id="KOG0133">
    <property type="taxonomic scope" value="Eukaryota"/>
</dbReference>
<reference evidence="10 11" key="1">
    <citation type="journal article" date="2011" name="Science">
        <title>The Selaginella genome identifies genetic changes associated with the evolution of vascular plants.</title>
        <authorList>
            <person name="Banks J.A."/>
            <person name="Nishiyama T."/>
            <person name="Hasebe M."/>
            <person name="Bowman J.L."/>
            <person name="Gribskov M."/>
            <person name="dePamphilis C."/>
            <person name="Albert V.A."/>
            <person name="Aono N."/>
            <person name="Aoyama T."/>
            <person name="Ambrose B.A."/>
            <person name="Ashton N.W."/>
            <person name="Axtell M.J."/>
            <person name="Barker E."/>
            <person name="Barker M.S."/>
            <person name="Bennetzen J.L."/>
            <person name="Bonawitz N.D."/>
            <person name="Chapple C."/>
            <person name="Cheng C."/>
            <person name="Correa L.G."/>
            <person name="Dacre M."/>
            <person name="DeBarry J."/>
            <person name="Dreyer I."/>
            <person name="Elias M."/>
            <person name="Engstrom E.M."/>
            <person name="Estelle M."/>
            <person name="Feng L."/>
            <person name="Finet C."/>
            <person name="Floyd S.K."/>
            <person name="Frommer W.B."/>
            <person name="Fujita T."/>
            <person name="Gramzow L."/>
            <person name="Gutensohn M."/>
            <person name="Harholt J."/>
            <person name="Hattori M."/>
            <person name="Heyl A."/>
            <person name="Hirai T."/>
            <person name="Hiwatashi Y."/>
            <person name="Ishikawa M."/>
            <person name="Iwata M."/>
            <person name="Karol K.G."/>
            <person name="Koehler B."/>
            <person name="Kolukisaoglu U."/>
            <person name="Kubo M."/>
            <person name="Kurata T."/>
            <person name="Lalonde S."/>
            <person name="Li K."/>
            <person name="Li Y."/>
            <person name="Litt A."/>
            <person name="Lyons E."/>
            <person name="Manning G."/>
            <person name="Maruyama T."/>
            <person name="Michael T.P."/>
            <person name="Mikami K."/>
            <person name="Miyazaki S."/>
            <person name="Morinaga S."/>
            <person name="Murata T."/>
            <person name="Mueller-Roeber B."/>
            <person name="Nelson D.R."/>
            <person name="Obara M."/>
            <person name="Oguri Y."/>
            <person name="Olmstead R.G."/>
            <person name="Onodera N."/>
            <person name="Petersen B.L."/>
            <person name="Pils B."/>
            <person name="Prigge M."/>
            <person name="Rensing S.A."/>
            <person name="Riano-Pachon D.M."/>
            <person name="Roberts A.W."/>
            <person name="Sato Y."/>
            <person name="Scheller H.V."/>
            <person name="Schulz B."/>
            <person name="Schulz C."/>
            <person name="Shakirov E.V."/>
            <person name="Shibagaki N."/>
            <person name="Shinohara N."/>
            <person name="Shippen D.E."/>
            <person name="Soerensen I."/>
            <person name="Sotooka R."/>
            <person name="Sugimoto N."/>
            <person name="Sugita M."/>
            <person name="Sumikawa N."/>
            <person name="Tanurdzic M."/>
            <person name="Theissen G."/>
            <person name="Ulvskov P."/>
            <person name="Wakazuki S."/>
            <person name="Weng J.K."/>
            <person name="Willats W.W."/>
            <person name="Wipf D."/>
            <person name="Wolf P.G."/>
            <person name="Yang L."/>
            <person name="Zimmer A.D."/>
            <person name="Zhu Q."/>
            <person name="Mitros T."/>
            <person name="Hellsten U."/>
            <person name="Loque D."/>
            <person name="Otillar R."/>
            <person name="Salamov A."/>
            <person name="Schmutz J."/>
            <person name="Shapiro H."/>
            <person name="Lindquist E."/>
            <person name="Lucas S."/>
            <person name="Rokhsar D."/>
            <person name="Grigoriev I.V."/>
        </authorList>
    </citation>
    <scope>NUCLEOTIDE SEQUENCE [LARGE SCALE GENOMIC DNA]</scope>
</reference>
<dbReference type="STRING" id="88036.D8SD85"/>
<dbReference type="PANTHER" id="PTHR11455:SF18">
    <property type="entry name" value="SI:CH1073-390K14.1"/>
    <property type="match status" value="1"/>
</dbReference>
<dbReference type="GO" id="GO:0005634">
    <property type="term" value="C:nucleus"/>
    <property type="evidence" value="ECO:0000318"/>
    <property type="project" value="GO_Central"/>
</dbReference>
<feature type="site" description="Electron transfer via tryptophanyl radical" evidence="7">
    <location>
        <position position="402"/>
    </location>
</feature>
<feature type="site" description="Electron transfer via tryptophanyl radical" evidence="7">
    <location>
        <position position="326"/>
    </location>
</feature>
<dbReference type="InterPro" id="IPR014134">
    <property type="entry name" value="Cryptochrome_pln"/>
</dbReference>
<dbReference type="Gene3D" id="1.25.40.80">
    <property type="match status" value="1"/>
</dbReference>
<feature type="site" description="Electron transfer via tryptophanyl radical" evidence="7">
    <location>
        <position position="379"/>
    </location>
</feature>
<evidence type="ECO:0000259" key="9">
    <source>
        <dbReference type="PROSITE" id="PS51645"/>
    </source>
</evidence>
<dbReference type="GO" id="GO:0043153">
    <property type="term" value="P:entrainment of circadian clock by photoperiod"/>
    <property type="evidence" value="ECO:0000318"/>
    <property type="project" value="GO_Central"/>
</dbReference>
<evidence type="ECO:0000256" key="8">
    <source>
        <dbReference type="SAM" id="MobiDB-lite"/>
    </source>
</evidence>
<dbReference type="GO" id="GO:0032922">
    <property type="term" value="P:circadian regulation of gene expression"/>
    <property type="evidence" value="ECO:0000318"/>
    <property type="project" value="GO_Central"/>
</dbReference>
<dbReference type="InterPro" id="IPR006050">
    <property type="entry name" value="DNA_photolyase_N"/>
</dbReference>
<organism evidence="11">
    <name type="scientific">Selaginella moellendorffii</name>
    <name type="common">Spikemoss</name>
    <dbReference type="NCBI Taxonomy" id="88036"/>
    <lineage>
        <taxon>Eukaryota</taxon>
        <taxon>Viridiplantae</taxon>
        <taxon>Streptophyta</taxon>
        <taxon>Embryophyta</taxon>
        <taxon>Tracheophyta</taxon>
        <taxon>Lycopodiopsida</taxon>
        <taxon>Selaginellales</taxon>
        <taxon>Selaginellaceae</taxon>
        <taxon>Selaginella</taxon>
    </lineage>
</organism>
<dbReference type="HOGENOM" id="CLU_010348_2_2_1"/>
<evidence type="ECO:0000256" key="3">
    <source>
        <dbReference type="ARBA" id="ARBA00022630"/>
    </source>
</evidence>
<dbReference type="InterPro" id="IPR018394">
    <property type="entry name" value="DNA_photolyase_1_CS_C"/>
</dbReference>
<dbReference type="InParanoid" id="D8SD85"/>
<dbReference type="InterPro" id="IPR005101">
    <property type="entry name" value="Cryptochr/Photolyase_FAD-bd"/>
</dbReference>
<evidence type="ECO:0000256" key="4">
    <source>
        <dbReference type="ARBA" id="ARBA00022827"/>
    </source>
</evidence>
<feature type="binding site" evidence="6">
    <location>
        <begin position="254"/>
        <end position="258"/>
    </location>
    <ligand>
        <name>FAD</name>
        <dbReference type="ChEBI" id="CHEBI:57692"/>
    </ligand>
</feature>
<feature type="binding site" evidence="6">
    <location>
        <begin position="392"/>
        <end position="394"/>
    </location>
    <ligand>
        <name>FAD</name>
        <dbReference type="ChEBI" id="CHEBI:57692"/>
    </ligand>
</feature>
<dbReference type="Gene3D" id="3.40.50.620">
    <property type="entry name" value="HUPs"/>
    <property type="match status" value="1"/>
</dbReference>
<comment type="similarity">
    <text evidence="2">Belongs to the DNA photolyase class-1 family.</text>
</comment>
<dbReference type="InterPro" id="IPR002081">
    <property type="entry name" value="Cryptochrome/DNA_photolyase_1"/>
</dbReference>
<keyword evidence="4 6" id="KW-0274">FAD</keyword>
<dbReference type="EMBL" id="GL377613">
    <property type="protein sequence ID" value="EFJ17579.1"/>
    <property type="molecule type" value="Genomic_DNA"/>
</dbReference>
<dbReference type="InterPro" id="IPR036155">
    <property type="entry name" value="Crypto/Photolyase_N_sf"/>
</dbReference>
<evidence type="ECO:0000256" key="1">
    <source>
        <dbReference type="ARBA" id="ARBA00001932"/>
    </source>
</evidence>
<dbReference type="PRINTS" id="PR00147">
    <property type="entry name" value="DNAPHOTLYASE"/>
</dbReference>
<dbReference type="Pfam" id="PF03441">
    <property type="entry name" value="FAD_binding_7"/>
    <property type="match status" value="1"/>
</dbReference>
<feature type="region of interest" description="Disordered" evidence="8">
    <location>
        <begin position="495"/>
        <end position="523"/>
    </location>
</feature>
<dbReference type="GO" id="GO:0009882">
    <property type="term" value="F:blue light photoreceptor activity"/>
    <property type="evidence" value="ECO:0007669"/>
    <property type="project" value="InterPro"/>
</dbReference>
<feature type="binding site" evidence="6">
    <location>
        <position position="295"/>
    </location>
    <ligand>
        <name>FAD</name>
        <dbReference type="ChEBI" id="CHEBI:57692"/>
    </ligand>
</feature>
<sequence>MENSKACNLVWFRRDLRVEDNPALLAAANAPGVVLPIFIWCPAEEGEFQPGRHSRWWLKQSLIHLDASLASYGCSLLLQKGNDTLSVLVNIARATGSTQIFCNHLYADPITVARDRRVKQRLLEYGIFVHNFNCDTLHEPWEIYDEQGHAFTTFAGFWNRFLRTRFEPDMPDSSQARIFPYREYLDVISFAGNLPTPCSIEELCLEDESEKSSNELLARTWSPGCKHANDALQAFLVAPLNDYTTSRETTDNSTSHLSPYLHFGELSIRKLYNCIRSKQRDEEQLFCPRRNAHLFLRAIGLREYSRYISFHFPFTQEQSLLKNFPWSNDEIHFKAWKLGKTGYPLVDAAMRELWSTGWLHCKLRVVTSSFLIKFLQLPWTWGIKYFWDTLLDADLESDILGWKYVSGCLTDGHELDRVLDPHEEGCKLDSKGEYVRRWLPELSRLPNQWIHHPYSAPVSRLQAAGVELGTNYPKPIVDMEVAKYRLSQAVKSMREKNAVEQAARTEEGQDETNPRPNSRHNFPAAFCDQLVPSILTTSASHTQFSGSVTRGKHITSNLP</sequence>
<dbReference type="SUPFAM" id="SSF52425">
    <property type="entry name" value="Cryptochrome/photolyase, N-terminal domain"/>
    <property type="match status" value="1"/>
</dbReference>
<dbReference type="PROSITE" id="PS51645">
    <property type="entry name" value="PHR_CRY_ALPHA_BETA"/>
    <property type="match status" value="1"/>
</dbReference>